<dbReference type="Pfam" id="PF13673">
    <property type="entry name" value="Acetyltransf_10"/>
    <property type="match status" value="1"/>
</dbReference>
<dbReference type="Gene3D" id="3.40.630.30">
    <property type="match status" value="1"/>
</dbReference>
<dbReference type="EMBL" id="CP002299">
    <property type="protein sequence ID" value="ADP80078.1"/>
    <property type="molecule type" value="Genomic_DNA"/>
</dbReference>
<evidence type="ECO:0000313" key="2">
    <source>
        <dbReference type="EMBL" id="ADP80078.1"/>
    </source>
</evidence>
<organism evidence="2 3">
    <name type="scientific">Pseudofrankia inefficax (strain DSM 45817 / CECT 9037 / DDB 130130 / EuI1c)</name>
    <name type="common">Frankia inefficax</name>
    <dbReference type="NCBI Taxonomy" id="298654"/>
    <lineage>
        <taxon>Bacteria</taxon>
        <taxon>Bacillati</taxon>
        <taxon>Actinomycetota</taxon>
        <taxon>Actinomycetes</taxon>
        <taxon>Frankiales</taxon>
        <taxon>Frankiaceae</taxon>
        <taxon>Pseudofrankia</taxon>
    </lineage>
</organism>
<dbReference type="STRING" id="298654.FraEuI1c_2028"/>
<dbReference type="InParanoid" id="E3IV58"/>
<dbReference type="InterPro" id="IPR000182">
    <property type="entry name" value="GNAT_dom"/>
</dbReference>
<evidence type="ECO:0000259" key="1">
    <source>
        <dbReference type="PROSITE" id="PS51186"/>
    </source>
</evidence>
<dbReference type="InterPro" id="IPR016181">
    <property type="entry name" value="Acyl_CoA_acyltransferase"/>
</dbReference>
<dbReference type="HOGENOM" id="CLU_1029791_0_0_11"/>
<proteinExistence type="predicted"/>
<dbReference type="SUPFAM" id="SSF55729">
    <property type="entry name" value="Acyl-CoA N-acyltransferases (Nat)"/>
    <property type="match status" value="1"/>
</dbReference>
<gene>
    <name evidence="2" type="ordered locus">FraEuI1c_2028</name>
</gene>
<dbReference type="Proteomes" id="UP000002484">
    <property type="component" value="Chromosome"/>
</dbReference>
<dbReference type="KEGG" id="fri:FraEuI1c_2028"/>
<keyword evidence="3" id="KW-1185">Reference proteome</keyword>
<protein>
    <submittedName>
        <fullName evidence="2">GCN5-related N-acetyltransferase</fullName>
    </submittedName>
</protein>
<reference evidence="2 3" key="1">
    <citation type="submission" date="2010-10" db="EMBL/GenBank/DDBJ databases">
        <title>Complete sequence of Frankia sp. EuI1c.</title>
        <authorList>
            <consortium name="US DOE Joint Genome Institute"/>
            <person name="Lucas S."/>
            <person name="Copeland A."/>
            <person name="Lapidus A."/>
            <person name="Cheng J.-F."/>
            <person name="Bruce D."/>
            <person name="Goodwin L."/>
            <person name="Pitluck S."/>
            <person name="Chertkov O."/>
            <person name="Detter J.C."/>
            <person name="Han C."/>
            <person name="Tapia R."/>
            <person name="Land M."/>
            <person name="Hauser L."/>
            <person name="Jeffries C."/>
            <person name="Kyrpides N."/>
            <person name="Ivanova N."/>
            <person name="Mikhailova N."/>
            <person name="Beauchemin N."/>
            <person name="Sen A."/>
            <person name="Sur S.A."/>
            <person name="Gtari M."/>
            <person name="Wall L."/>
            <person name="Tisa L."/>
            <person name="Woyke T."/>
        </authorList>
    </citation>
    <scope>NUCLEOTIDE SEQUENCE [LARGE SCALE GENOMIC DNA]</scope>
    <source>
        <strain evidence="3">DSM 45817 / CECT 9037 / EuI1c</strain>
    </source>
</reference>
<dbReference type="eggNOG" id="COG0456">
    <property type="taxonomic scope" value="Bacteria"/>
</dbReference>
<keyword evidence="2" id="KW-0808">Transferase</keyword>
<dbReference type="AlphaFoldDB" id="E3IV58"/>
<evidence type="ECO:0000313" key="3">
    <source>
        <dbReference type="Proteomes" id="UP000002484"/>
    </source>
</evidence>
<dbReference type="OrthoDB" id="3531165at2"/>
<accession>E3IV58</accession>
<name>E3IV58_PSEI1</name>
<feature type="domain" description="N-acetyltransferase" evidence="1">
    <location>
        <begin position="10"/>
        <end position="149"/>
    </location>
</feature>
<dbReference type="GO" id="GO:0016747">
    <property type="term" value="F:acyltransferase activity, transferring groups other than amino-acyl groups"/>
    <property type="evidence" value="ECO:0007669"/>
    <property type="project" value="InterPro"/>
</dbReference>
<sequence length="280" mass="29145">MWSDRAMGAATVRDVAPDDWGDVRAIADEHEIRVGWPAGEPDFLDLERAAGRLMVAVAGDGVVEGFAGTLTRGTLTHLGDLFIAARAQSGGHGRRLLDAILPPAGADVVTFASSDRRAQALYLRYGLVPGQPLWYLRGGPAARLGVGGELRAASVEEIAGLDAAASGGERARHLAWYAGLPGVAVWAGPGGYVFTRVEGVICHVGPAGGEDAAACTQVVLAAARLAAADRLTVSVAAFGAHPVTRALVEAGYRIEDQDTLMASRPGLFDARRYVPNTDLG</sequence>
<dbReference type="PROSITE" id="PS51186">
    <property type="entry name" value="GNAT"/>
    <property type="match status" value="1"/>
</dbReference>